<accession>A0A1F5EFI4</accession>
<evidence type="ECO:0000256" key="4">
    <source>
        <dbReference type="ARBA" id="ARBA00022679"/>
    </source>
</evidence>
<evidence type="ECO:0000256" key="1">
    <source>
        <dbReference type="ARBA" id="ARBA00001946"/>
    </source>
</evidence>
<evidence type="ECO:0000256" key="12">
    <source>
        <dbReference type="RuleBase" id="RU003784"/>
    </source>
</evidence>
<keyword evidence="8 10" id="KW-0460">Magnesium</keyword>
<evidence type="ECO:0000256" key="9">
    <source>
        <dbReference type="ARBA" id="ARBA00049563"/>
    </source>
</evidence>
<evidence type="ECO:0000313" key="14">
    <source>
        <dbReference type="EMBL" id="OGD66060.1"/>
    </source>
</evidence>
<comment type="catalytic activity">
    <reaction evidence="9 10 11">
        <text>adenosine(37) in tRNA + dimethylallyl diphosphate = N(6)-dimethylallyladenosine(37) in tRNA + diphosphate</text>
        <dbReference type="Rhea" id="RHEA:26482"/>
        <dbReference type="Rhea" id="RHEA-COMP:10162"/>
        <dbReference type="Rhea" id="RHEA-COMP:10375"/>
        <dbReference type="ChEBI" id="CHEBI:33019"/>
        <dbReference type="ChEBI" id="CHEBI:57623"/>
        <dbReference type="ChEBI" id="CHEBI:74411"/>
        <dbReference type="ChEBI" id="CHEBI:74415"/>
        <dbReference type="EC" id="2.5.1.75"/>
    </reaction>
</comment>
<evidence type="ECO:0000313" key="15">
    <source>
        <dbReference type="Proteomes" id="UP000176451"/>
    </source>
</evidence>
<dbReference type="Proteomes" id="UP000176451">
    <property type="component" value="Unassembled WGS sequence"/>
</dbReference>
<dbReference type="InterPro" id="IPR018022">
    <property type="entry name" value="IPT"/>
</dbReference>
<dbReference type="PANTHER" id="PTHR11088">
    <property type="entry name" value="TRNA DIMETHYLALLYLTRANSFERASE"/>
    <property type="match status" value="1"/>
</dbReference>
<keyword evidence="7 10" id="KW-0067">ATP-binding</keyword>
<comment type="cofactor">
    <cofactor evidence="1 10">
        <name>Mg(2+)</name>
        <dbReference type="ChEBI" id="CHEBI:18420"/>
    </cofactor>
</comment>
<dbReference type="STRING" id="1797469.A3F08_01270"/>
<evidence type="ECO:0000256" key="7">
    <source>
        <dbReference type="ARBA" id="ARBA00022840"/>
    </source>
</evidence>
<gene>
    <name evidence="10" type="primary">miaA</name>
    <name evidence="14" type="ORF">A3F08_01270</name>
</gene>
<dbReference type="HAMAP" id="MF_00185">
    <property type="entry name" value="IPP_trans"/>
    <property type="match status" value="1"/>
</dbReference>
<feature type="region of interest" description="Interaction with substrate tRNA" evidence="10">
    <location>
        <begin position="39"/>
        <end position="42"/>
    </location>
</feature>
<comment type="subunit">
    <text evidence="10">Monomer.</text>
</comment>
<evidence type="ECO:0000256" key="5">
    <source>
        <dbReference type="ARBA" id="ARBA00022694"/>
    </source>
</evidence>
<dbReference type="GO" id="GO:0006400">
    <property type="term" value="P:tRNA modification"/>
    <property type="evidence" value="ECO:0007669"/>
    <property type="project" value="TreeGrafter"/>
</dbReference>
<organism evidence="14 15">
    <name type="scientific">Candidatus Berkelbacteria bacterium RIFCSPHIGHO2_12_FULL_36_9</name>
    <dbReference type="NCBI Taxonomy" id="1797469"/>
    <lineage>
        <taxon>Bacteria</taxon>
        <taxon>Candidatus Berkelbacteria</taxon>
    </lineage>
</organism>
<keyword evidence="5 10" id="KW-0819">tRNA processing</keyword>
<feature type="site" description="Interaction with substrate tRNA" evidence="10">
    <location>
        <position position="121"/>
    </location>
</feature>
<proteinExistence type="inferred from homology"/>
<evidence type="ECO:0000256" key="3">
    <source>
        <dbReference type="ARBA" id="ARBA00005842"/>
    </source>
</evidence>
<dbReference type="InterPro" id="IPR027417">
    <property type="entry name" value="P-loop_NTPase"/>
</dbReference>
<comment type="similarity">
    <text evidence="3 10 13">Belongs to the IPP transferase family.</text>
</comment>
<name>A0A1F5EFI4_9BACT</name>
<dbReference type="Gene3D" id="3.40.50.300">
    <property type="entry name" value="P-loop containing nucleotide triphosphate hydrolases"/>
    <property type="match status" value="1"/>
</dbReference>
<dbReference type="SUPFAM" id="SSF52540">
    <property type="entry name" value="P-loop containing nucleoside triphosphate hydrolases"/>
    <property type="match status" value="1"/>
</dbReference>
<dbReference type="Pfam" id="PF01715">
    <property type="entry name" value="IPPT"/>
    <property type="match status" value="1"/>
</dbReference>
<keyword evidence="6 10" id="KW-0547">Nucleotide-binding</keyword>
<dbReference type="PANTHER" id="PTHR11088:SF60">
    <property type="entry name" value="TRNA DIMETHYLALLYLTRANSFERASE"/>
    <property type="match status" value="1"/>
</dbReference>
<evidence type="ECO:0000256" key="13">
    <source>
        <dbReference type="RuleBase" id="RU003785"/>
    </source>
</evidence>
<evidence type="ECO:0000256" key="8">
    <source>
        <dbReference type="ARBA" id="ARBA00022842"/>
    </source>
</evidence>
<comment type="caution">
    <text evidence="14">The sequence shown here is derived from an EMBL/GenBank/DDBJ whole genome shotgun (WGS) entry which is preliminary data.</text>
</comment>
<dbReference type="AlphaFoldDB" id="A0A1F5EFI4"/>
<feature type="site" description="Interaction with substrate tRNA" evidence="10">
    <location>
        <position position="100"/>
    </location>
</feature>
<comment type="function">
    <text evidence="2 10 12">Catalyzes the transfer of a dimethylallyl group onto the adenine at position 37 in tRNAs that read codons beginning with uridine, leading to the formation of N6-(dimethylallyl)adenosine (i(6)A).</text>
</comment>
<evidence type="ECO:0000256" key="2">
    <source>
        <dbReference type="ARBA" id="ARBA00003213"/>
    </source>
</evidence>
<evidence type="ECO:0000256" key="6">
    <source>
        <dbReference type="ARBA" id="ARBA00022741"/>
    </source>
</evidence>
<dbReference type="GO" id="GO:0005524">
    <property type="term" value="F:ATP binding"/>
    <property type="evidence" value="ECO:0007669"/>
    <property type="project" value="UniProtKB-UniRule"/>
</dbReference>
<dbReference type="EMBL" id="MEZV01000046">
    <property type="protein sequence ID" value="OGD66060.1"/>
    <property type="molecule type" value="Genomic_DNA"/>
</dbReference>
<dbReference type="GO" id="GO:0052381">
    <property type="term" value="F:tRNA dimethylallyltransferase activity"/>
    <property type="evidence" value="ECO:0007669"/>
    <property type="project" value="UniProtKB-UniRule"/>
</dbReference>
<keyword evidence="4 10" id="KW-0808">Transferase</keyword>
<dbReference type="InterPro" id="IPR039657">
    <property type="entry name" value="Dimethylallyltransferase"/>
</dbReference>
<sequence>MKKKTNRKVVVLVGLTASGKTDLAKKLIEKFNGEVISDDSRQIYRGMDLGTGKDKSFFQHMIDVRDPNDDFSVAEYQSEVYKIIKNIFSRGKTPFIVGGTGLYINAVIYGYQIPKQDKDLRMKLEKKTTEQIFEQLKKVDPVSAKKNKSNRRRLIRALESYLVNLRPLSEYKNIKPNFDYLMLGIDLPRQELYQKIDTRVDSRLKEGMIEEVECLLQKGISYDRMQRFGLEYRHLSNYLQNPTPENLKSEIKGLKFKIHAYARRQLTWFRKNKEIHWIRNYKQANEIIRQFLNT</sequence>
<reference evidence="14 15" key="1">
    <citation type="journal article" date="2016" name="Nat. Commun.">
        <title>Thousands of microbial genomes shed light on interconnected biogeochemical processes in an aquifer system.</title>
        <authorList>
            <person name="Anantharaman K."/>
            <person name="Brown C.T."/>
            <person name="Hug L.A."/>
            <person name="Sharon I."/>
            <person name="Castelle C.J."/>
            <person name="Probst A.J."/>
            <person name="Thomas B.C."/>
            <person name="Singh A."/>
            <person name="Wilkins M.J."/>
            <person name="Karaoz U."/>
            <person name="Brodie E.L."/>
            <person name="Williams K.H."/>
            <person name="Hubbard S.S."/>
            <person name="Banfield J.F."/>
        </authorList>
    </citation>
    <scope>NUCLEOTIDE SEQUENCE [LARGE SCALE GENOMIC DNA]</scope>
</reference>
<protein>
    <recommendedName>
        <fullName evidence="10">tRNA dimethylallyltransferase</fullName>
        <ecNumber evidence="10">2.5.1.75</ecNumber>
    </recommendedName>
    <alternativeName>
        <fullName evidence="10">Dimethylallyl diphosphate:tRNA dimethylallyltransferase</fullName>
        <shortName evidence="10">DMAPP:tRNA dimethylallyltransferase</shortName>
        <shortName evidence="10">DMATase</shortName>
    </alternativeName>
    <alternativeName>
        <fullName evidence="10">Isopentenyl-diphosphate:tRNA isopentenyltransferase</fullName>
        <shortName evidence="10">IPP transferase</shortName>
        <shortName evidence="10">IPPT</shortName>
        <shortName evidence="10">IPTase</shortName>
    </alternativeName>
</protein>
<feature type="binding site" evidence="10">
    <location>
        <begin position="16"/>
        <end position="21"/>
    </location>
    <ligand>
        <name>substrate</name>
    </ligand>
</feature>
<dbReference type="Gene3D" id="1.10.20.140">
    <property type="match status" value="1"/>
</dbReference>
<dbReference type="NCBIfam" id="TIGR00174">
    <property type="entry name" value="miaA"/>
    <property type="match status" value="1"/>
</dbReference>
<feature type="binding site" evidence="10">
    <location>
        <begin position="14"/>
        <end position="21"/>
    </location>
    <ligand>
        <name>ATP</name>
        <dbReference type="ChEBI" id="CHEBI:30616"/>
    </ligand>
</feature>
<comment type="caution">
    <text evidence="10">Lacks conserved residue(s) required for the propagation of feature annotation.</text>
</comment>
<dbReference type="EC" id="2.5.1.75" evidence="10"/>
<evidence type="ECO:0000256" key="11">
    <source>
        <dbReference type="RuleBase" id="RU003783"/>
    </source>
</evidence>
<evidence type="ECO:0000256" key="10">
    <source>
        <dbReference type="HAMAP-Rule" id="MF_00185"/>
    </source>
</evidence>